<feature type="disulfide bond" evidence="1">
    <location>
        <begin position="36"/>
        <end position="45"/>
    </location>
</feature>
<evidence type="ECO:0000313" key="4">
    <source>
        <dbReference type="Proteomes" id="UP000265140"/>
    </source>
</evidence>
<dbReference type="SUPFAM" id="SSF57196">
    <property type="entry name" value="EGF/Laminin"/>
    <property type="match status" value="1"/>
</dbReference>
<evidence type="ECO:0000259" key="2">
    <source>
        <dbReference type="PROSITE" id="PS50026"/>
    </source>
</evidence>
<protein>
    <recommendedName>
        <fullName evidence="2">EGF-like domain-containing protein</fullName>
    </recommendedName>
</protein>
<dbReference type="PROSITE" id="PS50026">
    <property type="entry name" value="EGF_3"/>
    <property type="match status" value="1"/>
</dbReference>
<feature type="domain" description="EGF-like" evidence="2">
    <location>
        <begin position="8"/>
        <end position="46"/>
    </location>
</feature>
<sequence length="105" mass="11886">MKVKASVEQDPCTATKCLNGGKCKRLKDTTQGFCQCPRMFHGPTCEESVRDLIDFAAIEAQLDSIVFMPVPDLTSIYYTSPQHDAANTILRHFTELQLWRQHPTI</sequence>
<feature type="disulfide bond" evidence="1">
    <location>
        <begin position="17"/>
        <end position="34"/>
    </location>
</feature>
<reference evidence="3 4" key="1">
    <citation type="submission" date="2020-02" db="EMBL/GenBank/DDBJ databases">
        <title>Esox lucius (northern pike) genome, fEsoLuc1, primary haplotype.</title>
        <authorList>
            <person name="Myers G."/>
            <person name="Karagic N."/>
            <person name="Meyer A."/>
            <person name="Pippel M."/>
            <person name="Reichard M."/>
            <person name="Winkler S."/>
            <person name="Tracey A."/>
            <person name="Sims Y."/>
            <person name="Howe K."/>
            <person name="Rhie A."/>
            <person name="Formenti G."/>
            <person name="Durbin R."/>
            <person name="Fedrigo O."/>
            <person name="Jarvis E.D."/>
        </authorList>
    </citation>
    <scope>NUCLEOTIDE SEQUENCE [LARGE SCALE GENOMIC DNA]</scope>
</reference>
<name>A0AAY5KAR5_ESOLU</name>
<keyword evidence="4" id="KW-1185">Reference proteome</keyword>
<dbReference type="CDD" id="cd00054">
    <property type="entry name" value="EGF_CA"/>
    <property type="match status" value="1"/>
</dbReference>
<keyword evidence="1" id="KW-0245">EGF-like domain</keyword>
<proteinExistence type="predicted"/>
<dbReference type="Ensembl" id="ENSELUT00000102466.1">
    <property type="protein sequence ID" value="ENSELUP00000085846.1"/>
    <property type="gene ID" value="ENSELUG00000038492.1"/>
</dbReference>
<keyword evidence="1" id="KW-1015">Disulfide bond</keyword>
<comment type="caution">
    <text evidence="1">Lacks conserved residue(s) required for the propagation of feature annotation.</text>
</comment>
<dbReference type="InterPro" id="IPR000742">
    <property type="entry name" value="EGF"/>
</dbReference>
<evidence type="ECO:0000313" key="3">
    <source>
        <dbReference type="Ensembl" id="ENSELUP00000085846.1"/>
    </source>
</evidence>
<reference evidence="3" key="2">
    <citation type="submission" date="2025-08" db="UniProtKB">
        <authorList>
            <consortium name="Ensembl"/>
        </authorList>
    </citation>
    <scope>IDENTIFICATION</scope>
</reference>
<dbReference type="Gene3D" id="2.10.25.10">
    <property type="entry name" value="Laminin"/>
    <property type="match status" value="1"/>
</dbReference>
<organism evidence="3 4">
    <name type="scientific">Esox lucius</name>
    <name type="common">Northern pike</name>
    <dbReference type="NCBI Taxonomy" id="8010"/>
    <lineage>
        <taxon>Eukaryota</taxon>
        <taxon>Metazoa</taxon>
        <taxon>Chordata</taxon>
        <taxon>Craniata</taxon>
        <taxon>Vertebrata</taxon>
        <taxon>Euteleostomi</taxon>
        <taxon>Actinopterygii</taxon>
        <taxon>Neopterygii</taxon>
        <taxon>Teleostei</taxon>
        <taxon>Protacanthopterygii</taxon>
        <taxon>Esociformes</taxon>
        <taxon>Esocidae</taxon>
        <taxon>Esox</taxon>
    </lineage>
</organism>
<accession>A0AAY5KAR5</accession>
<evidence type="ECO:0000256" key="1">
    <source>
        <dbReference type="PROSITE-ProRule" id="PRU00076"/>
    </source>
</evidence>
<reference evidence="3" key="3">
    <citation type="submission" date="2025-09" db="UniProtKB">
        <authorList>
            <consortium name="Ensembl"/>
        </authorList>
    </citation>
    <scope>IDENTIFICATION</scope>
</reference>
<dbReference type="AlphaFoldDB" id="A0AAY5KAR5"/>
<dbReference type="PROSITE" id="PS00022">
    <property type="entry name" value="EGF_1"/>
    <property type="match status" value="1"/>
</dbReference>
<dbReference type="Proteomes" id="UP000265140">
    <property type="component" value="Chromosome 17"/>
</dbReference>
<dbReference type="GeneTree" id="ENSGT00980000199162"/>